<dbReference type="InterPro" id="IPR012795">
    <property type="entry name" value="tRNA_Ile_lys_synt_N"/>
</dbReference>
<dbReference type="EC" id="6.3.4.19" evidence="7"/>
<evidence type="ECO:0000256" key="8">
    <source>
        <dbReference type="SAM" id="MobiDB-lite"/>
    </source>
</evidence>
<evidence type="ECO:0000259" key="10">
    <source>
        <dbReference type="Pfam" id="PF09179"/>
    </source>
</evidence>
<reference evidence="11 12" key="1">
    <citation type="submission" date="2017-07" db="EMBL/GenBank/DDBJ databases">
        <title>Draft whole genome sequences of clinical Proprionibacteriaceae strains.</title>
        <authorList>
            <person name="Bernier A.-M."/>
            <person name="Bernard K."/>
            <person name="Domingo M.-C."/>
        </authorList>
    </citation>
    <scope>NUCLEOTIDE SEQUENCE [LARGE SCALE GENOMIC DNA]</scope>
    <source>
        <strain evidence="11 12">NML 150081</strain>
    </source>
</reference>
<accession>A0A255ESK9</accession>
<dbReference type="InterPro" id="IPR012094">
    <property type="entry name" value="tRNA_Ile_lys_synt"/>
</dbReference>
<feature type="compositionally biased region" description="Basic and acidic residues" evidence="8">
    <location>
        <begin position="316"/>
        <end position="337"/>
    </location>
</feature>
<evidence type="ECO:0000256" key="6">
    <source>
        <dbReference type="ARBA" id="ARBA00048539"/>
    </source>
</evidence>
<comment type="function">
    <text evidence="7">Ligates lysine onto the cytidine present at position 34 of the AUA codon-specific tRNA(Ile) that contains the anticodon CAU, in an ATP-dependent manner. Cytidine is converted to lysidine, thus changing the amino acid specificity of the tRNA from methionine to isoleucine.</text>
</comment>
<evidence type="ECO:0000259" key="9">
    <source>
        <dbReference type="Pfam" id="PF01171"/>
    </source>
</evidence>
<evidence type="ECO:0000256" key="7">
    <source>
        <dbReference type="HAMAP-Rule" id="MF_01161"/>
    </source>
</evidence>
<feature type="region of interest" description="Disordered" evidence="8">
    <location>
        <begin position="310"/>
        <end position="337"/>
    </location>
</feature>
<gene>
    <name evidence="7 11" type="primary">tilS</name>
    <name evidence="11" type="ORF">CGZ91_03720</name>
</gene>
<keyword evidence="12" id="KW-1185">Reference proteome</keyword>
<dbReference type="HAMAP" id="MF_01161">
    <property type="entry name" value="tRNA_Ile_lys_synt"/>
    <property type="match status" value="1"/>
</dbReference>
<dbReference type="Pfam" id="PF09179">
    <property type="entry name" value="TilS"/>
    <property type="match status" value="1"/>
</dbReference>
<comment type="similarity">
    <text evidence="7">Belongs to the tRNA(Ile)-lysidine synthase family.</text>
</comment>
<dbReference type="Proteomes" id="UP000216300">
    <property type="component" value="Unassembled WGS sequence"/>
</dbReference>
<dbReference type="InterPro" id="IPR014729">
    <property type="entry name" value="Rossmann-like_a/b/a_fold"/>
</dbReference>
<evidence type="ECO:0000256" key="5">
    <source>
        <dbReference type="ARBA" id="ARBA00022840"/>
    </source>
</evidence>
<name>A0A255ESK9_9ACTN</name>
<dbReference type="GO" id="GO:0006400">
    <property type="term" value="P:tRNA modification"/>
    <property type="evidence" value="ECO:0007669"/>
    <property type="project" value="UniProtKB-UniRule"/>
</dbReference>
<dbReference type="SUPFAM" id="SSF52402">
    <property type="entry name" value="Adenine nucleotide alpha hydrolases-like"/>
    <property type="match status" value="1"/>
</dbReference>
<comment type="domain">
    <text evidence="7">The N-terminal region contains the highly conserved SGGXDS motif, predicted to be a P-loop motif involved in ATP binding.</text>
</comment>
<keyword evidence="4 7" id="KW-0547">Nucleotide-binding</keyword>
<dbReference type="SUPFAM" id="SSF82829">
    <property type="entry name" value="MesJ substrate recognition domain-like"/>
    <property type="match status" value="1"/>
</dbReference>
<dbReference type="Pfam" id="PF01171">
    <property type="entry name" value="ATP_bind_3"/>
    <property type="match status" value="1"/>
</dbReference>
<protein>
    <recommendedName>
        <fullName evidence="7">tRNA(Ile)-lysidine synthase</fullName>
        <ecNumber evidence="7">6.3.4.19</ecNumber>
    </recommendedName>
    <alternativeName>
        <fullName evidence="7">tRNA(Ile)-2-lysyl-cytidine synthase</fullName>
    </alternativeName>
    <alternativeName>
        <fullName evidence="7">tRNA(Ile)-lysidine synthetase</fullName>
    </alternativeName>
</protein>
<dbReference type="InterPro" id="IPR011063">
    <property type="entry name" value="TilS/TtcA_N"/>
</dbReference>
<keyword evidence="1 7" id="KW-0963">Cytoplasm</keyword>
<organism evidence="11 12">
    <name type="scientific">Parenemella sanctibonifatiensis</name>
    <dbReference type="NCBI Taxonomy" id="2016505"/>
    <lineage>
        <taxon>Bacteria</taxon>
        <taxon>Bacillati</taxon>
        <taxon>Actinomycetota</taxon>
        <taxon>Actinomycetes</taxon>
        <taxon>Propionibacteriales</taxon>
        <taxon>Propionibacteriaceae</taxon>
        <taxon>Parenemella</taxon>
    </lineage>
</organism>
<dbReference type="GO" id="GO:0005524">
    <property type="term" value="F:ATP binding"/>
    <property type="evidence" value="ECO:0007669"/>
    <property type="project" value="UniProtKB-UniRule"/>
</dbReference>
<sequence length="337" mass="36166">MAKRELGPAAEQVARAVDTFTGHGDWGVACSGGPDSMALAAGLAWVARRRQVRCPVWLVDHQLQPGSGEVVRRAAAALTQKFRAQLDPRVLTVTVISDGSGPEAAARGVRLAALAAAARHLGVGVLLGHTLDDQAESVLLGLARGSGARSLAGMPQQRDHDGVRLGRPLLGLRRAVTRQAAEEWGLPVWDDPHNADPRYARVRVRDRVLPTLAAELGPGIPEALARTADQLRVDSDWLDQQTPTLPAEPRCAELADLPAPLLHRSLRDWLREAGGEVTSGHLLAVVGLVHDWHGQGPLQLPGLQVSRRAGRLVRHQPTDHQPTDHAPIDHQGRSTRG</sequence>
<evidence type="ECO:0000256" key="1">
    <source>
        <dbReference type="ARBA" id="ARBA00022490"/>
    </source>
</evidence>
<keyword evidence="2 7" id="KW-0436">Ligase</keyword>
<comment type="subcellular location">
    <subcellularLocation>
        <location evidence="7">Cytoplasm</location>
    </subcellularLocation>
</comment>
<dbReference type="CDD" id="cd01992">
    <property type="entry name" value="TilS_N"/>
    <property type="match status" value="1"/>
</dbReference>
<evidence type="ECO:0000256" key="3">
    <source>
        <dbReference type="ARBA" id="ARBA00022694"/>
    </source>
</evidence>
<keyword evidence="3 7" id="KW-0819">tRNA processing</keyword>
<dbReference type="Gene3D" id="3.40.50.620">
    <property type="entry name" value="HUPs"/>
    <property type="match status" value="1"/>
</dbReference>
<comment type="caution">
    <text evidence="11">The sequence shown here is derived from an EMBL/GenBank/DDBJ whole genome shotgun (WGS) entry which is preliminary data.</text>
</comment>
<evidence type="ECO:0000313" key="12">
    <source>
        <dbReference type="Proteomes" id="UP000216300"/>
    </source>
</evidence>
<evidence type="ECO:0000256" key="2">
    <source>
        <dbReference type="ARBA" id="ARBA00022598"/>
    </source>
</evidence>
<dbReference type="PANTHER" id="PTHR43033:SF1">
    <property type="entry name" value="TRNA(ILE)-LYSIDINE SYNTHASE-RELATED"/>
    <property type="match status" value="1"/>
</dbReference>
<evidence type="ECO:0000256" key="4">
    <source>
        <dbReference type="ARBA" id="ARBA00022741"/>
    </source>
</evidence>
<evidence type="ECO:0000313" key="11">
    <source>
        <dbReference type="EMBL" id="OYN92595.1"/>
    </source>
</evidence>
<dbReference type="InterPro" id="IPR015262">
    <property type="entry name" value="tRNA_Ile_lys_synt_subst-bd"/>
</dbReference>
<dbReference type="GO" id="GO:0005737">
    <property type="term" value="C:cytoplasm"/>
    <property type="evidence" value="ECO:0007669"/>
    <property type="project" value="UniProtKB-SubCell"/>
</dbReference>
<dbReference type="OrthoDB" id="5244702at2"/>
<proteinExistence type="inferred from homology"/>
<dbReference type="GO" id="GO:0032267">
    <property type="term" value="F:tRNA(Ile)-lysidine synthase activity"/>
    <property type="evidence" value="ECO:0007669"/>
    <property type="project" value="UniProtKB-EC"/>
</dbReference>
<keyword evidence="5 7" id="KW-0067">ATP-binding</keyword>
<comment type="catalytic activity">
    <reaction evidence="6 7">
        <text>cytidine(34) in tRNA(Ile2) + L-lysine + ATP = lysidine(34) in tRNA(Ile2) + AMP + diphosphate + H(+)</text>
        <dbReference type="Rhea" id="RHEA:43744"/>
        <dbReference type="Rhea" id="RHEA-COMP:10625"/>
        <dbReference type="Rhea" id="RHEA-COMP:10670"/>
        <dbReference type="ChEBI" id="CHEBI:15378"/>
        <dbReference type="ChEBI" id="CHEBI:30616"/>
        <dbReference type="ChEBI" id="CHEBI:32551"/>
        <dbReference type="ChEBI" id="CHEBI:33019"/>
        <dbReference type="ChEBI" id="CHEBI:82748"/>
        <dbReference type="ChEBI" id="CHEBI:83665"/>
        <dbReference type="ChEBI" id="CHEBI:456215"/>
        <dbReference type="EC" id="6.3.4.19"/>
    </reaction>
</comment>
<feature type="domain" description="tRNA(Ile)-lysidine synthase substrate-binding" evidence="10">
    <location>
        <begin position="251"/>
        <end position="312"/>
    </location>
</feature>
<dbReference type="EMBL" id="NMVJ01000001">
    <property type="protein sequence ID" value="OYN92595.1"/>
    <property type="molecule type" value="Genomic_DNA"/>
</dbReference>
<dbReference type="NCBIfam" id="TIGR02432">
    <property type="entry name" value="lysidine_TilS_N"/>
    <property type="match status" value="1"/>
</dbReference>
<dbReference type="RefSeq" id="WP_094452613.1">
    <property type="nucleotide sequence ID" value="NZ_NMVJ01000001.1"/>
</dbReference>
<dbReference type="PANTHER" id="PTHR43033">
    <property type="entry name" value="TRNA(ILE)-LYSIDINE SYNTHASE-RELATED"/>
    <property type="match status" value="1"/>
</dbReference>
<feature type="binding site" evidence="7">
    <location>
        <begin position="31"/>
        <end position="36"/>
    </location>
    <ligand>
        <name>ATP</name>
        <dbReference type="ChEBI" id="CHEBI:30616"/>
    </ligand>
</feature>
<dbReference type="AlphaFoldDB" id="A0A255ESK9"/>
<feature type="domain" description="tRNA(Ile)-lysidine/2-thiocytidine synthase N-terminal" evidence="9">
    <location>
        <begin position="27"/>
        <end position="206"/>
    </location>
</feature>